<accession>A0ABS4QDC6</accession>
<evidence type="ECO:0000313" key="1">
    <source>
        <dbReference type="EMBL" id="MBP2189690.1"/>
    </source>
</evidence>
<keyword evidence="2" id="KW-1185">Reference proteome</keyword>
<dbReference type="EC" id="5.4.2.12" evidence="1"/>
<dbReference type="GO" id="GO:0004619">
    <property type="term" value="F:phosphoglycerate mutase activity"/>
    <property type="evidence" value="ECO:0007669"/>
    <property type="project" value="UniProtKB-EC"/>
</dbReference>
<evidence type="ECO:0000313" key="2">
    <source>
        <dbReference type="Proteomes" id="UP001519325"/>
    </source>
</evidence>
<sequence length="182" mass="20140">MSAAASIADALRARIPEQVDVELFSSDLDRASQAAIVIGDVLRVKPVLDRRLREKSYGEAEGQPQEWLTKRFLPPPATGERMGHDEGIRGAETIAVFAQRIYEAMDEILLSECEHQIIVTHGGAITFAVASWMKLPIGSLDYARFQAASGSITELRQDDYFHNRQLVSLGDTRHLASCDQNS</sequence>
<protein>
    <submittedName>
        <fullName evidence="1">Phosphoglycerate mutase</fullName>
        <ecNumber evidence="1">5.4.2.12</ecNumber>
    </submittedName>
</protein>
<dbReference type="Pfam" id="PF00300">
    <property type="entry name" value="His_Phos_1"/>
    <property type="match status" value="1"/>
</dbReference>
<organism evidence="1 2">
    <name type="scientific">Nocardia goodfellowii</name>
    <dbReference type="NCBI Taxonomy" id="882446"/>
    <lineage>
        <taxon>Bacteria</taxon>
        <taxon>Bacillati</taxon>
        <taxon>Actinomycetota</taxon>
        <taxon>Actinomycetes</taxon>
        <taxon>Mycobacteriales</taxon>
        <taxon>Nocardiaceae</taxon>
        <taxon>Nocardia</taxon>
    </lineage>
</organism>
<reference evidence="1 2" key="1">
    <citation type="submission" date="2021-03" db="EMBL/GenBank/DDBJ databases">
        <title>Sequencing the genomes of 1000 actinobacteria strains.</title>
        <authorList>
            <person name="Klenk H.-P."/>
        </authorList>
    </citation>
    <scope>NUCLEOTIDE SEQUENCE [LARGE SCALE GENOMIC DNA]</scope>
    <source>
        <strain evidence="1 2">DSM 45516</strain>
    </source>
</reference>
<comment type="caution">
    <text evidence="1">The sequence shown here is derived from an EMBL/GenBank/DDBJ whole genome shotgun (WGS) entry which is preliminary data.</text>
</comment>
<proteinExistence type="predicted"/>
<gene>
    <name evidence="1" type="ORF">BJ987_002591</name>
</gene>
<dbReference type="InterPro" id="IPR029033">
    <property type="entry name" value="His_PPase_superfam"/>
</dbReference>
<dbReference type="Proteomes" id="UP001519325">
    <property type="component" value="Unassembled WGS sequence"/>
</dbReference>
<dbReference type="InterPro" id="IPR013078">
    <property type="entry name" value="His_Pase_superF_clade-1"/>
</dbReference>
<dbReference type="SUPFAM" id="SSF53254">
    <property type="entry name" value="Phosphoglycerate mutase-like"/>
    <property type="match status" value="1"/>
</dbReference>
<dbReference type="EMBL" id="JAGGMR010000001">
    <property type="protein sequence ID" value="MBP2189690.1"/>
    <property type="molecule type" value="Genomic_DNA"/>
</dbReference>
<keyword evidence="1" id="KW-0413">Isomerase</keyword>
<name>A0ABS4QDC6_9NOCA</name>
<dbReference type="Gene3D" id="3.40.50.1240">
    <property type="entry name" value="Phosphoglycerate mutase-like"/>
    <property type="match status" value="1"/>
</dbReference>